<gene>
    <name evidence="1" type="ORF">COX39_00310</name>
</gene>
<dbReference type="EMBL" id="PCRM01000006">
    <property type="protein sequence ID" value="PIP21922.1"/>
    <property type="molecule type" value="Genomic_DNA"/>
</dbReference>
<comment type="caution">
    <text evidence="1">The sequence shown here is derived from an EMBL/GenBank/DDBJ whole genome shotgun (WGS) entry which is preliminary data.</text>
</comment>
<name>A0A2G9YRV6_9BACT</name>
<protein>
    <submittedName>
        <fullName evidence="1">Uncharacterized protein</fullName>
    </submittedName>
</protein>
<proteinExistence type="predicted"/>
<dbReference type="Proteomes" id="UP000231567">
    <property type="component" value="Unassembled WGS sequence"/>
</dbReference>
<accession>A0A2G9YRV6</accession>
<reference evidence="1 2" key="1">
    <citation type="submission" date="2017-09" db="EMBL/GenBank/DDBJ databases">
        <title>Depth-based differentiation of microbial function through sediment-hosted aquifers and enrichment of novel symbionts in the deep terrestrial subsurface.</title>
        <authorList>
            <person name="Probst A.J."/>
            <person name="Ladd B."/>
            <person name="Jarett J.K."/>
            <person name="Geller-Mcgrath D.E."/>
            <person name="Sieber C.M."/>
            <person name="Emerson J.B."/>
            <person name="Anantharaman K."/>
            <person name="Thomas B.C."/>
            <person name="Malmstrom R."/>
            <person name="Stieglmeier M."/>
            <person name="Klingl A."/>
            <person name="Woyke T."/>
            <person name="Ryan C.M."/>
            <person name="Banfield J.F."/>
        </authorList>
    </citation>
    <scope>NUCLEOTIDE SEQUENCE [LARGE SCALE GENOMIC DNA]</scope>
    <source>
        <strain evidence="1">CG23_combo_of_CG06-09_8_20_14_all_40_13</strain>
    </source>
</reference>
<dbReference type="AlphaFoldDB" id="A0A2G9YRV6"/>
<evidence type="ECO:0000313" key="2">
    <source>
        <dbReference type="Proteomes" id="UP000231567"/>
    </source>
</evidence>
<evidence type="ECO:0000313" key="1">
    <source>
        <dbReference type="EMBL" id="PIP21922.1"/>
    </source>
</evidence>
<sequence>MIKSKGIYFKIILTIILFCVPAVSFAQERLFSGEASLKIGDYTVSKSLGSVLRQDLSNFFSGQATLSIGGLTVAKSIASILENSVSNTYLFGGEASLSIGGMTVAKSKAQALLVAVVKIFGDIYFKDASSKLGLGVTQGQGVGAAANDFLYFEPPVKFENYTMATWNAGTPSNRNDKMTDNIKKLMKAINCTIPANTTIGDPISPTIFNLNPITNCSWQESGRPADNSNRTPDGQIWYFSNQNGLTLNNVTFQGKGTIIVNGNLNVNGNIYYSDLPGPIPASAGFIVCTMDSATGQCKSDTTNVNITNNVSNLVGAYFIPNGTFDTNASGGEGSGLNFTGSIVTKDINIDKSRSTDLTDPNAGFSLVFNYDPKVATSPPPGFKKFVELGWSVVP</sequence>
<organism evidence="1 2">
    <name type="scientific">Candidatus Nealsonbacteria bacterium CG23_combo_of_CG06-09_8_20_14_all_40_13</name>
    <dbReference type="NCBI Taxonomy" id="1974724"/>
    <lineage>
        <taxon>Bacteria</taxon>
        <taxon>Candidatus Nealsoniibacteriota</taxon>
    </lineage>
</organism>